<dbReference type="RefSeq" id="WP_144727816.1">
    <property type="nucleotide sequence ID" value="NZ_CAWOWR010000147.1"/>
</dbReference>
<dbReference type="AlphaFoldDB" id="A0A558HI97"/>
<gene>
    <name evidence="8" type="ORF">FQP86_13390</name>
</gene>
<dbReference type="NCBIfam" id="TIGR00765">
    <property type="entry name" value="yihY_not_rbn"/>
    <property type="match status" value="1"/>
</dbReference>
<dbReference type="InterPro" id="IPR017039">
    <property type="entry name" value="Virul_fac_BrkB"/>
</dbReference>
<keyword evidence="4 7" id="KW-1133">Transmembrane helix</keyword>
<accession>A0A558HI97</accession>
<evidence type="ECO:0000256" key="2">
    <source>
        <dbReference type="ARBA" id="ARBA00022475"/>
    </source>
</evidence>
<dbReference type="Proteomes" id="UP000319941">
    <property type="component" value="Unassembled WGS sequence"/>
</dbReference>
<evidence type="ECO:0000313" key="9">
    <source>
        <dbReference type="Proteomes" id="UP000319941"/>
    </source>
</evidence>
<reference evidence="8 9" key="1">
    <citation type="submission" date="2019-07" db="EMBL/GenBank/DDBJ databases">
        <title>Diversity of Bacteria from Kongsfjorden, Arctic.</title>
        <authorList>
            <person name="Yu Y."/>
        </authorList>
    </citation>
    <scope>NUCLEOTIDE SEQUENCE [LARGE SCALE GENOMIC DNA]</scope>
    <source>
        <strain evidence="8 9">SM1923</strain>
    </source>
</reference>
<evidence type="ECO:0000256" key="7">
    <source>
        <dbReference type="SAM" id="Phobius"/>
    </source>
</evidence>
<comment type="caution">
    <text evidence="8">The sequence shown here is derived from an EMBL/GenBank/DDBJ whole genome shotgun (WGS) entry which is preliminary data.</text>
</comment>
<evidence type="ECO:0000256" key="5">
    <source>
        <dbReference type="ARBA" id="ARBA00023136"/>
    </source>
</evidence>
<dbReference type="OrthoDB" id="8680520at2"/>
<feature type="transmembrane region" description="Helical" evidence="7">
    <location>
        <begin position="230"/>
        <end position="251"/>
    </location>
</feature>
<feature type="region of interest" description="Disordered" evidence="6">
    <location>
        <begin position="320"/>
        <end position="353"/>
    </location>
</feature>
<keyword evidence="9" id="KW-1185">Reference proteome</keyword>
<evidence type="ECO:0000256" key="4">
    <source>
        <dbReference type="ARBA" id="ARBA00022989"/>
    </source>
</evidence>
<feature type="transmembrane region" description="Helical" evidence="7">
    <location>
        <begin position="49"/>
        <end position="70"/>
    </location>
</feature>
<comment type="subcellular location">
    <subcellularLocation>
        <location evidence="1">Cell membrane</location>
        <topology evidence="1">Multi-pass membrane protein</topology>
    </subcellularLocation>
</comment>
<feature type="transmembrane region" description="Helical" evidence="7">
    <location>
        <begin position="148"/>
        <end position="178"/>
    </location>
</feature>
<feature type="transmembrane region" description="Helical" evidence="7">
    <location>
        <begin position="257"/>
        <end position="282"/>
    </location>
</feature>
<evidence type="ECO:0000256" key="1">
    <source>
        <dbReference type="ARBA" id="ARBA00004651"/>
    </source>
</evidence>
<evidence type="ECO:0000313" key="8">
    <source>
        <dbReference type="EMBL" id="TVU68768.1"/>
    </source>
</evidence>
<feature type="transmembrane region" description="Helical" evidence="7">
    <location>
        <begin position="107"/>
        <end position="127"/>
    </location>
</feature>
<dbReference type="STRING" id="553385.GCA_000591415_03475"/>
<dbReference type="PANTHER" id="PTHR30213:SF0">
    <property type="entry name" value="UPF0761 MEMBRANE PROTEIN YIHY"/>
    <property type="match status" value="1"/>
</dbReference>
<sequence length="353" mass="38517">MKDAVPETAPDTLGARLLRFLPRLIAFAWRILGQFIANRGVLLAGGVGYNILLSSVPLFAVICVLLTHLVDESRLMSIIAIQVQHLGPGQEDTLLDAVRKLLDNREVIGWVGMGGLLFFAGLAFRMLEDAIALIFHQHPVIRKRSAWISALLPYAFVMVLGAGLLALTLLVALASAMNDALTLLTGIEVTLGDAGSEVIYVISIVGMFGLFSAIYKILPQTRVSTRRALVGGLVAATLWELTRLALSWYFTHLSFVGAVYGSLATLIVLLLGLEIGAIILLLGAQVIAELEQCSRENIRWYRTPNRTPLTRLQSRRNAMQHTGEIAEDEIEQGKSSRDVSSTIPPDKNDQHSS</sequence>
<evidence type="ECO:0000256" key="6">
    <source>
        <dbReference type="SAM" id="MobiDB-lite"/>
    </source>
</evidence>
<name>A0A558HI97_9GAMM</name>
<dbReference type="GO" id="GO:0005886">
    <property type="term" value="C:plasma membrane"/>
    <property type="evidence" value="ECO:0007669"/>
    <property type="project" value="UniProtKB-SubCell"/>
</dbReference>
<keyword evidence="3 7" id="KW-0812">Transmembrane</keyword>
<dbReference type="PANTHER" id="PTHR30213">
    <property type="entry name" value="INNER MEMBRANE PROTEIN YHJD"/>
    <property type="match status" value="1"/>
</dbReference>
<evidence type="ECO:0000256" key="3">
    <source>
        <dbReference type="ARBA" id="ARBA00022692"/>
    </source>
</evidence>
<keyword evidence="5 7" id="KW-0472">Membrane</keyword>
<proteinExistence type="predicted"/>
<dbReference type="Pfam" id="PF03631">
    <property type="entry name" value="Virul_fac_BrkB"/>
    <property type="match status" value="1"/>
</dbReference>
<organism evidence="8 9">
    <name type="scientific">Cobetia crustatorum</name>
    <dbReference type="NCBI Taxonomy" id="553385"/>
    <lineage>
        <taxon>Bacteria</taxon>
        <taxon>Pseudomonadati</taxon>
        <taxon>Pseudomonadota</taxon>
        <taxon>Gammaproteobacteria</taxon>
        <taxon>Oceanospirillales</taxon>
        <taxon>Halomonadaceae</taxon>
        <taxon>Cobetia</taxon>
    </lineage>
</organism>
<keyword evidence="2" id="KW-1003">Cell membrane</keyword>
<dbReference type="EMBL" id="VNFH01000009">
    <property type="protein sequence ID" value="TVU68768.1"/>
    <property type="molecule type" value="Genomic_DNA"/>
</dbReference>
<feature type="transmembrane region" description="Helical" evidence="7">
    <location>
        <begin position="198"/>
        <end position="218"/>
    </location>
</feature>
<protein>
    <submittedName>
        <fullName evidence="8">YihY/virulence factor BrkB family protein</fullName>
    </submittedName>
</protein>
<feature type="transmembrane region" description="Helical" evidence="7">
    <location>
        <begin position="20"/>
        <end position="37"/>
    </location>
</feature>